<evidence type="ECO:0000256" key="4">
    <source>
        <dbReference type="ARBA" id="ARBA00022801"/>
    </source>
</evidence>
<sequence length="589" mass="64591">MIEALACIEQDHTRQSTSPKQSTGIVISQTSVSEDDPAARIRSPSLEELQAASTISSSSIKPFFAIKQPFESESNGDGIDDNLDAKLQNSGEDDGEMGPVNEPAEKTKDTEKKNSRGTKPLTLTKAHDERDGPLKGIAESIKKFGYEDPFKDKSLIYKAFPSLSQNLKPAAAAYGLQPLTIPLSIPIHILDNATLVNNIFSSLLSPLDSDTHPDSHLCVSMDAEWNLSRWISVSWIQIIFHSEPGIIYLVPLYKFKQIPTSLLRLLVPTRVFKIGASIKGDLTRIKKQFPEQLENITTFTVLDLKSYCTQHNVIARGTSGALDTLVEKTLGSYLAKDDHLRRSEEREKKTFDADYVHYAALDVYATYLVFQHALERSPGPDRTIDTTTPPGTHVYATYLVFQHALERSPGPDRTIDTTTPPGTRVALLAHIGGIIIAYGRIVDPQPGTRVKTTVQSRLLVQIDEVLNESAAMILHRLPGQSTSSRTKAGAYTLGQLRKAAEATSEHPQVVSLISHLDSELAIPQSRMSEPHSDRPNLTSRNQEVQMDPIQAAGNGPDSDLSPDLSLYGHRIESPSINSASNVSSGSKET</sequence>
<feature type="compositionally biased region" description="Polar residues" evidence="10">
    <location>
        <begin position="15"/>
        <end position="32"/>
    </location>
</feature>
<keyword evidence="6" id="KW-0460">Magnesium</keyword>
<dbReference type="PANTHER" id="PTHR13620">
    <property type="entry name" value="3-5 EXONUCLEASE"/>
    <property type="match status" value="1"/>
</dbReference>
<keyword evidence="5" id="KW-0269">Exonuclease</keyword>
<dbReference type="SUPFAM" id="SSF53098">
    <property type="entry name" value="Ribonuclease H-like"/>
    <property type="match status" value="1"/>
</dbReference>
<feature type="compositionally biased region" description="Low complexity" evidence="10">
    <location>
        <begin position="573"/>
        <end position="589"/>
    </location>
</feature>
<accession>A0A409YP17</accession>
<evidence type="ECO:0000256" key="7">
    <source>
        <dbReference type="ARBA" id="ARBA00023242"/>
    </source>
</evidence>
<comment type="caution">
    <text evidence="12">The sequence shown here is derived from an EMBL/GenBank/DDBJ whole genome shotgun (WGS) entry which is preliminary data.</text>
</comment>
<dbReference type="Pfam" id="PF01612">
    <property type="entry name" value="DNA_pol_A_exo1"/>
    <property type="match status" value="1"/>
</dbReference>
<keyword evidence="3" id="KW-0479">Metal-binding</keyword>
<dbReference type="InterPro" id="IPR002562">
    <property type="entry name" value="3'-5'_exonuclease_dom"/>
</dbReference>
<evidence type="ECO:0000259" key="11">
    <source>
        <dbReference type="Pfam" id="PF01612"/>
    </source>
</evidence>
<evidence type="ECO:0000313" key="13">
    <source>
        <dbReference type="Proteomes" id="UP000284842"/>
    </source>
</evidence>
<evidence type="ECO:0000256" key="5">
    <source>
        <dbReference type="ARBA" id="ARBA00022839"/>
    </source>
</evidence>
<keyword evidence="2" id="KW-0540">Nuclease</keyword>
<gene>
    <name evidence="12" type="ORF">CVT24_006893</name>
</gene>
<dbReference type="OrthoDB" id="1920326at2759"/>
<dbReference type="InParanoid" id="A0A409YP17"/>
<dbReference type="GO" id="GO:0006139">
    <property type="term" value="P:nucleobase-containing compound metabolic process"/>
    <property type="evidence" value="ECO:0007669"/>
    <property type="project" value="InterPro"/>
</dbReference>
<evidence type="ECO:0000256" key="1">
    <source>
        <dbReference type="ARBA" id="ARBA00004123"/>
    </source>
</evidence>
<evidence type="ECO:0000256" key="10">
    <source>
        <dbReference type="SAM" id="MobiDB-lite"/>
    </source>
</evidence>
<evidence type="ECO:0000256" key="9">
    <source>
        <dbReference type="ARBA" id="ARBA00042761"/>
    </source>
</evidence>
<dbReference type="InterPro" id="IPR012337">
    <property type="entry name" value="RNaseH-like_sf"/>
</dbReference>
<feature type="domain" description="3'-5' exonuclease" evidence="11">
    <location>
        <begin position="217"/>
        <end position="372"/>
    </location>
</feature>
<reference evidence="12 13" key="1">
    <citation type="journal article" date="2018" name="Evol. Lett.">
        <title>Horizontal gene cluster transfer increased hallucinogenic mushroom diversity.</title>
        <authorList>
            <person name="Reynolds H.T."/>
            <person name="Vijayakumar V."/>
            <person name="Gluck-Thaler E."/>
            <person name="Korotkin H.B."/>
            <person name="Matheny P.B."/>
            <person name="Slot J.C."/>
        </authorList>
    </citation>
    <scope>NUCLEOTIDE SEQUENCE [LARGE SCALE GENOMIC DNA]</scope>
    <source>
        <strain evidence="12 13">2629</strain>
    </source>
</reference>
<evidence type="ECO:0000256" key="2">
    <source>
        <dbReference type="ARBA" id="ARBA00022722"/>
    </source>
</evidence>
<evidence type="ECO:0000256" key="8">
    <source>
        <dbReference type="ARBA" id="ARBA00040531"/>
    </source>
</evidence>
<feature type="region of interest" description="Disordered" evidence="10">
    <location>
        <begin position="68"/>
        <end position="131"/>
    </location>
</feature>
<name>A0A409YP17_9AGAR</name>
<dbReference type="GO" id="GO:0008408">
    <property type="term" value="F:3'-5' exonuclease activity"/>
    <property type="evidence" value="ECO:0007669"/>
    <property type="project" value="InterPro"/>
</dbReference>
<keyword evidence="13" id="KW-1185">Reference proteome</keyword>
<dbReference type="EMBL" id="NHTK01000896">
    <property type="protein sequence ID" value="PPR04752.1"/>
    <property type="molecule type" value="Genomic_DNA"/>
</dbReference>
<evidence type="ECO:0000313" key="12">
    <source>
        <dbReference type="EMBL" id="PPR04752.1"/>
    </source>
</evidence>
<feature type="compositionally biased region" description="Polar residues" evidence="10">
    <location>
        <begin position="535"/>
        <end position="544"/>
    </location>
</feature>
<feature type="region of interest" description="Disordered" evidence="10">
    <location>
        <begin position="1"/>
        <end position="40"/>
    </location>
</feature>
<dbReference type="InterPro" id="IPR051132">
    <property type="entry name" value="3-5_Exonuclease_domain"/>
</dbReference>
<dbReference type="Proteomes" id="UP000284842">
    <property type="component" value="Unassembled WGS sequence"/>
</dbReference>
<dbReference type="STRING" id="181874.A0A409YP17"/>
<evidence type="ECO:0000256" key="6">
    <source>
        <dbReference type="ARBA" id="ARBA00022842"/>
    </source>
</evidence>
<comment type="subcellular location">
    <subcellularLocation>
        <location evidence="1">Nucleus</location>
    </subcellularLocation>
</comment>
<proteinExistence type="predicted"/>
<dbReference type="PANTHER" id="PTHR13620:SF109">
    <property type="entry name" value="3'-5' EXONUCLEASE"/>
    <property type="match status" value="1"/>
</dbReference>
<dbReference type="GO" id="GO:0005634">
    <property type="term" value="C:nucleus"/>
    <property type="evidence" value="ECO:0007669"/>
    <property type="project" value="UniProtKB-SubCell"/>
</dbReference>
<keyword evidence="7" id="KW-0539">Nucleus</keyword>
<protein>
    <recommendedName>
        <fullName evidence="8">3'-5' exonuclease</fullName>
    </recommendedName>
    <alternativeName>
        <fullName evidence="9">Werner Syndrome-like exonuclease</fullName>
    </alternativeName>
</protein>
<feature type="region of interest" description="Disordered" evidence="10">
    <location>
        <begin position="524"/>
        <end position="589"/>
    </location>
</feature>
<organism evidence="12 13">
    <name type="scientific">Panaeolus cyanescens</name>
    <dbReference type="NCBI Taxonomy" id="181874"/>
    <lineage>
        <taxon>Eukaryota</taxon>
        <taxon>Fungi</taxon>
        <taxon>Dikarya</taxon>
        <taxon>Basidiomycota</taxon>
        <taxon>Agaricomycotina</taxon>
        <taxon>Agaricomycetes</taxon>
        <taxon>Agaricomycetidae</taxon>
        <taxon>Agaricales</taxon>
        <taxon>Agaricineae</taxon>
        <taxon>Galeropsidaceae</taxon>
        <taxon>Panaeolus</taxon>
    </lineage>
</organism>
<dbReference type="AlphaFoldDB" id="A0A409YP17"/>
<feature type="compositionally biased region" description="Basic and acidic residues" evidence="10">
    <location>
        <begin position="103"/>
        <end position="114"/>
    </location>
</feature>
<evidence type="ECO:0000256" key="3">
    <source>
        <dbReference type="ARBA" id="ARBA00022723"/>
    </source>
</evidence>
<dbReference type="GO" id="GO:0046872">
    <property type="term" value="F:metal ion binding"/>
    <property type="evidence" value="ECO:0007669"/>
    <property type="project" value="UniProtKB-KW"/>
</dbReference>
<dbReference type="InterPro" id="IPR036397">
    <property type="entry name" value="RNaseH_sf"/>
</dbReference>
<dbReference type="Gene3D" id="3.30.420.10">
    <property type="entry name" value="Ribonuclease H-like superfamily/Ribonuclease H"/>
    <property type="match status" value="1"/>
</dbReference>
<dbReference type="GO" id="GO:0003676">
    <property type="term" value="F:nucleic acid binding"/>
    <property type="evidence" value="ECO:0007669"/>
    <property type="project" value="InterPro"/>
</dbReference>
<keyword evidence="4" id="KW-0378">Hydrolase</keyword>